<protein>
    <submittedName>
        <fullName evidence="1">Uncharacterized protein</fullName>
    </submittedName>
</protein>
<gene>
    <name evidence="1" type="ORF">DW672_11955</name>
</gene>
<evidence type="ECO:0000313" key="1">
    <source>
        <dbReference type="EMBL" id="RHF57507.1"/>
    </source>
</evidence>
<organism evidence="1 2">
    <name type="scientific">[Ruminococcus] lactaris</name>
    <dbReference type="NCBI Taxonomy" id="46228"/>
    <lineage>
        <taxon>Bacteria</taxon>
        <taxon>Bacillati</taxon>
        <taxon>Bacillota</taxon>
        <taxon>Clostridia</taxon>
        <taxon>Lachnospirales</taxon>
        <taxon>Lachnospiraceae</taxon>
        <taxon>Mediterraneibacter</taxon>
    </lineage>
</organism>
<sequence length="94" mass="10606">MIKVRVNILVTRNRESGNLGIRVLVPGNHLFVLDYSSYFYGNICQGLAASAVRSSLYKYPCRNYDSVCTKVNLKSDFHISGQLMETHPEYSKSA</sequence>
<comment type="caution">
    <text evidence="1">The sequence shown here is derived from an EMBL/GenBank/DDBJ whole genome shotgun (WGS) entry which is preliminary data.</text>
</comment>
<proteinExistence type="predicted"/>
<reference evidence="1 2" key="1">
    <citation type="submission" date="2018-08" db="EMBL/GenBank/DDBJ databases">
        <title>A genome reference for cultivated species of the human gut microbiota.</title>
        <authorList>
            <person name="Zou Y."/>
            <person name="Xue W."/>
            <person name="Luo G."/>
        </authorList>
    </citation>
    <scope>NUCLEOTIDE SEQUENCE [LARGE SCALE GENOMIC DNA]</scope>
    <source>
        <strain evidence="1 2">AM25-1LB</strain>
    </source>
</reference>
<dbReference type="Proteomes" id="UP000284902">
    <property type="component" value="Unassembled WGS sequence"/>
</dbReference>
<accession>A0A414P1M6</accession>
<name>A0A414P1M6_9FIRM</name>
<dbReference type="EMBL" id="QRHG01000042">
    <property type="protein sequence ID" value="RHF57507.1"/>
    <property type="molecule type" value="Genomic_DNA"/>
</dbReference>
<evidence type="ECO:0000313" key="2">
    <source>
        <dbReference type="Proteomes" id="UP000284902"/>
    </source>
</evidence>
<dbReference type="AlphaFoldDB" id="A0A414P1M6"/>